<protein>
    <submittedName>
        <fullName evidence="2">Uncharacterized protein</fullName>
    </submittedName>
</protein>
<keyword evidence="1" id="KW-1133">Transmembrane helix</keyword>
<dbReference type="RefSeq" id="WP_229961683.1">
    <property type="nucleotide sequence ID" value="NZ_JAJJWI010000014.1"/>
</dbReference>
<dbReference type="Proteomes" id="UP001597369">
    <property type="component" value="Unassembled WGS sequence"/>
</dbReference>
<keyword evidence="3" id="KW-1185">Reference proteome</keyword>
<gene>
    <name evidence="2" type="ORF">ACFSKU_15475</name>
</gene>
<sequence>MSKKLAIVWVVITWQTVAALSLFPLILSVGRIEAQHQEKSFAGQSCPDVKRQPLASRSIAVSDLDTDGAVVSSFHT</sequence>
<proteinExistence type="predicted"/>
<keyword evidence="1" id="KW-0812">Transmembrane</keyword>
<evidence type="ECO:0000256" key="1">
    <source>
        <dbReference type="SAM" id="Phobius"/>
    </source>
</evidence>
<organism evidence="2 3">
    <name type="scientific">Pontibacter silvestris</name>
    <dbReference type="NCBI Taxonomy" id="2305183"/>
    <lineage>
        <taxon>Bacteria</taxon>
        <taxon>Pseudomonadati</taxon>
        <taxon>Bacteroidota</taxon>
        <taxon>Cytophagia</taxon>
        <taxon>Cytophagales</taxon>
        <taxon>Hymenobacteraceae</taxon>
        <taxon>Pontibacter</taxon>
    </lineage>
</organism>
<name>A0ABW4X293_9BACT</name>
<evidence type="ECO:0000313" key="3">
    <source>
        <dbReference type="Proteomes" id="UP001597369"/>
    </source>
</evidence>
<keyword evidence="1" id="KW-0472">Membrane</keyword>
<accession>A0ABW4X293</accession>
<evidence type="ECO:0000313" key="2">
    <source>
        <dbReference type="EMBL" id="MFD2068290.1"/>
    </source>
</evidence>
<reference evidence="3" key="1">
    <citation type="journal article" date="2019" name="Int. J. Syst. Evol. Microbiol.">
        <title>The Global Catalogue of Microorganisms (GCM) 10K type strain sequencing project: providing services to taxonomists for standard genome sequencing and annotation.</title>
        <authorList>
            <consortium name="The Broad Institute Genomics Platform"/>
            <consortium name="The Broad Institute Genome Sequencing Center for Infectious Disease"/>
            <person name="Wu L."/>
            <person name="Ma J."/>
        </authorList>
    </citation>
    <scope>NUCLEOTIDE SEQUENCE [LARGE SCALE GENOMIC DNA]</scope>
    <source>
        <strain evidence="3">JCM 16545</strain>
    </source>
</reference>
<comment type="caution">
    <text evidence="2">The sequence shown here is derived from an EMBL/GenBank/DDBJ whole genome shotgun (WGS) entry which is preliminary data.</text>
</comment>
<feature type="transmembrane region" description="Helical" evidence="1">
    <location>
        <begin position="6"/>
        <end position="29"/>
    </location>
</feature>
<dbReference type="EMBL" id="JBHUHV010000052">
    <property type="protein sequence ID" value="MFD2068290.1"/>
    <property type="molecule type" value="Genomic_DNA"/>
</dbReference>